<dbReference type="EMBL" id="CM046393">
    <property type="protein sequence ID" value="KAI8552545.1"/>
    <property type="molecule type" value="Genomic_DNA"/>
</dbReference>
<evidence type="ECO:0000313" key="2">
    <source>
        <dbReference type="Proteomes" id="UP001062846"/>
    </source>
</evidence>
<accession>A0ACC0NH14</accession>
<dbReference type="Proteomes" id="UP001062846">
    <property type="component" value="Chromosome 6"/>
</dbReference>
<protein>
    <submittedName>
        <fullName evidence="1">Uncharacterized protein</fullName>
    </submittedName>
</protein>
<proteinExistence type="predicted"/>
<name>A0ACC0NH14_RHOML</name>
<comment type="caution">
    <text evidence="1">The sequence shown here is derived from an EMBL/GenBank/DDBJ whole genome shotgun (WGS) entry which is preliminary data.</text>
</comment>
<reference evidence="1" key="1">
    <citation type="submission" date="2022-02" db="EMBL/GenBank/DDBJ databases">
        <title>Plant Genome Project.</title>
        <authorList>
            <person name="Zhang R.-G."/>
        </authorList>
    </citation>
    <scope>NUCLEOTIDE SEQUENCE</scope>
    <source>
        <strain evidence="1">AT1</strain>
    </source>
</reference>
<keyword evidence="2" id="KW-1185">Reference proteome</keyword>
<sequence length="95" mass="10746">MVRDVAAAVTIGNGAGVLLPRRSLDHWIVFFILSRGSVVGVVSWHSDHVDCWGMILLGFVLVLFVLIYFVLVCSPLQKSLSPTVRRCCFFWCWYV</sequence>
<evidence type="ECO:0000313" key="1">
    <source>
        <dbReference type="EMBL" id="KAI8552545.1"/>
    </source>
</evidence>
<organism evidence="1 2">
    <name type="scientific">Rhododendron molle</name>
    <name type="common">Chinese azalea</name>
    <name type="synonym">Azalea mollis</name>
    <dbReference type="NCBI Taxonomy" id="49168"/>
    <lineage>
        <taxon>Eukaryota</taxon>
        <taxon>Viridiplantae</taxon>
        <taxon>Streptophyta</taxon>
        <taxon>Embryophyta</taxon>
        <taxon>Tracheophyta</taxon>
        <taxon>Spermatophyta</taxon>
        <taxon>Magnoliopsida</taxon>
        <taxon>eudicotyledons</taxon>
        <taxon>Gunneridae</taxon>
        <taxon>Pentapetalae</taxon>
        <taxon>asterids</taxon>
        <taxon>Ericales</taxon>
        <taxon>Ericaceae</taxon>
        <taxon>Ericoideae</taxon>
        <taxon>Rhodoreae</taxon>
        <taxon>Rhododendron</taxon>
    </lineage>
</organism>
<gene>
    <name evidence="1" type="ORF">RHMOL_Rhmol06G0275300</name>
</gene>